<dbReference type="AlphaFoldDB" id="A0AAJ2ZKY9"/>
<evidence type="ECO:0000256" key="1">
    <source>
        <dbReference type="SAM" id="MobiDB-lite"/>
    </source>
</evidence>
<dbReference type="Proteomes" id="UP000402241">
    <property type="component" value="Chromosome"/>
</dbReference>
<evidence type="ECO:0000313" key="6">
    <source>
        <dbReference type="Proteomes" id="UP000477779"/>
    </source>
</evidence>
<protein>
    <submittedName>
        <fullName evidence="3">Uncharacterized protein</fullName>
    </submittedName>
</protein>
<evidence type="ECO:0000313" key="3">
    <source>
        <dbReference type="EMBL" id="NES31687.1"/>
    </source>
</evidence>
<feature type="compositionally biased region" description="Low complexity" evidence="1">
    <location>
        <begin position="71"/>
        <end position="92"/>
    </location>
</feature>
<evidence type="ECO:0000256" key="2">
    <source>
        <dbReference type="SAM" id="Phobius"/>
    </source>
</evidence>
<proteinExistence type="predicted"/>
<name>A0AAJ2ZKY9_9ACTN</name>
<keyword evidence="2" id="KW-1133">Transmembrane helix</keyword>
<reference evidence="3 6" key="2">
    <citation type="submission" date="2020-02" db="EMBL/GenBank/DDBJ databases">
        <title>WGS of Micromonospora spp. isolated from hot spring.</title>
        <authorList>
            <person name="Thawai C."/>
        </authorList>
    </citation>
    <scope>NUCLEOTIDE SEQUENCE [LARGE SCALE GENOMIC DNA]</scope>
    <source>
        <strain evidence="3 6">TMS7</strain>
    </source>
</reference>
<gene>
    <name evidence="3" type="ORF">G3561_29530</name>
    <name evidence="4" type="ORF">GCE86_03150</name>
</gene>
<evidence type="ECO:0000313" key="5">
    <source>
        <dbReference type="Proteomes" id="UP000402241"/>
    </source>
</evidence>
<keyword evidence="2" id="KW-0812">Transmembrane</keyword>
<keyword evidence="2" id="KW-0472">Membrane</keyword>
<evidence type="ECO:0000313" key="4">
    <source>
        <dbReference type="EMBL" id="QGL46130.1"/>
    </source>
</evidence>
<reference evidence="4 5" key="1">
    <citation type="submission" date="2019-10" db="EMBL/GenBank/DDBJ databases">
        <title>Genome Sequence of Micromonospora terminaliae DSM 101760.</title>
        <authorList>
            <person name="Guo L."/>
        </authorList>
    </citation>
    <scope>NUCLEOTIDE SEQUENCE [LARGE SCALE GENOMIC DNA]</scope>
    <source>
        <strain evidence="4 5">DSM 101760</strain>
    </source>
</reference>
<feature type="region of interest" description="Disordered" evidence="1">
    <location>
        <begin position="62"/>
        <end position="92"/>
    </location>
</feature>
<feature type="transmembrane region" description="Helical" evidence="2">
    <location>
        <begin position="39"/>
        <end position="58"/>
    </location>
</feature>
<sequence length="240" mass="25384">MADPRDDFAAIADGVRRVATLPGPQALRRRSEQRRRRRVAVTGVGLAVVAVTAGTALLPARDHVVPPDPGVGPASRVTPSTPSAVPSVTPSAGPLEILGGRRQVLIRVPGLGSATLATGRDDDRVRATTERGIDDRALWVLRPEGDRFRITLAKPDGSARVCMTVVHDAAPGSVRGRACEPATPAQLFTIEKVADGTYSIFQGKRYVQVVDGTNALVPDLPEGLTTTYEFEDRGPATAGR</sequence>
<dbReference type="EMBL" id="JAAHBZ010000020">
    <property type="protein sequence ID" value="NES31687.1"/>
    <property type="molecule type" value="Genomic_DNA"/>
</dbReference>
<dbReference type="RefSeq" id="WP_154225501.1">
    <property type="nucleotide sequence ID" value="NZ_CP045309.1"/>
</dbReference>
<organism evidence="3 6">
    <name type="scientific">Micromonospora terminaliae</name>
    <dbReference type="NCBI Taxonomy" id="1914461"/>
    <lineage>
        <taxon>Bacteria</taxon>
        <taxon>Bacillati</taxon>
        <taxon>Actinomycetota</taxon>
        <taxon>Actinomycetes</taxon>
        <taxon>Micromonosporales</taxon>
        <taxon>Micromonosporaceae</taxon>
        <taxon>Micromonospora</taxon>
    </lineage>
</organism>
<accession>A0AAJ2ZKY9</accession>
<dbReference type="EMBL" id="CP045309">
    <property type="protein sequence ID" value="QGL46130.1"/>
    <property type="molecule type" value="Genomic_DNA"/>
</dbReference>
<dbReference type="Proteomes" id="UP000477779">
    <property type="component" value="Unassembled WGS sequence"/>
</dbReference>
<keyword evidence="5" id="KW-1185">Reference proteome</keyword>